<keyword evidence="4" id="KW-1185">Reference proteome</keyword>
<feature type="transmembrane region" description="Helical" evidence="1">
    <location>
        <begin position="359"/>
        <end position="376"/>
    </location>
</feature>
<proteinExistence type="predicted"/>
<dbReference type="InterPro" id="IPR013099">
    <property type="entry name" value="K_chnl_dom"/>
</dbReference>
<dbReference type="Proteomes" id="UP001275664">
    <property type="component" value="Unassembled WGS sequence"/>
</dbReference>
<dbReference type="Pfam" id="PF07885">
    <property type="entry name" value="Ion_trans_2"/>
    <property type="match status" value="1"/>
</dbReference>
<keyword evidence="3" id="KW-0813">Transport</keyword>
<evidence type="ECO:0000313" key="4">
    <source>
        <dbReference type="Proteomes" id="UP001275664"/>
    </source>
</evidence>
<dbReference type="GO" id="GO:0034220">
    <property type="term" value="P:monoatomic ion transmembrane transport"/>
    <property type="evidence" value="ECO:0007669"/>
    <property type="project" value="UniProtKB-KW"/>
</dbReference>
<keyword evidence="1" id="KW-1133">Transmembrane helix</keyword>
<evidence type="ECO:0000256" key="1">
    <source>
        <dbReference type="SAM" id="Phobius"/>
    </source>
</evidence>
<keyword evidence="1" id="KW-0812">Transmembrane</keyword>
<accession>A0ABU4QV77</accession>
<sequence>MDYFGMAEKHFNDIRRNEDYPLLYDLFIRKLPQFEDWMTDQKITKEMMFQHGLARFIISDVMLYCCHQQNDYLLWDDGAMDFRERKKSGWIKEYTAFTPYFIWLQKHVCDSEYRTIKNTFCINSFKNGHHYFMDEVPLRNVGGQRVQKAYLSGKLLDFVSLDSLVLVQPFNNKHLYIYCSSAINFKIIGGVAFLKFRECKLSEIQPNHNGITLESGSFQELSFTRCQVDLKLVSANMMHMTVNNCNLKVICDFARFDSQCHFVYDRVDKYSYQSESEFYTEVINLFSESNDYSLAGEYYYKKRKAMMLESLQPWKGFRNATFRMSKKERKLFRLKKFFSGFSDVFNYLCWGFGEKPSRTLVISLAVILLSTGMYYFNENTTTDTIVESLYFSVVSFTTLGFGDITQKSSFLRLFSAFESLSGLVLMGLFLAGYASKTKRY</sequence>
<name>A0ABU4QV77_9ENTR</name>
<evidence type="ECO:0000313" key="3">
    <source>
        <dbReference type="EMBL" id="MDX6042892.1"/>
    </source>
</evidence>
<dbReference type="EMBL" id="JAWXRD010000040">
    <property type="protein sequence ID" value="MDX6042892.1"/>
    <property type="molecule type" value="Genomic_DNA"/>
</dbReference>
<feature type="transmembrane region" description="Helical" evidence="1">
    <location>
        <begin position="410"/>
        <end position="434"/>
    </location>
</feature>
<organism evidence="3 4">
    <name type="scientific">Scandinavium lactucae</name>
    <dbReference type="NCBI Taxonomy" id="3095028"/>
    <lineage>
        <taxon>Bacteria</taxon>
        <taxon>Pseudomonadati</taxon>
        <taxon>Pseudomonadota</taxon>
        <taxon>Gammaproteobacteria</taxon>
        <taxon>Enterobacterales</taxon>
        <taxon>Enterobacteriaceae</taxon>
        <taxon>Scandinavium</taxon>
    </lineage>
</organism>
<dbReference type="Gene3D" id="1.10.287.70">
    <property type="match status" value="1"/>
</dbReference>
<dbReference type="SUPFAM" id="SSF81324">
    <property type="entry name" value="Voltage-gated potassium channels"/>
    <property type="match status" value="1"/>
</dbReference>
<comment type="caution">
    <text evidence="3">The sequence shown here is derived from an EMBL/GenBank/DDBJ whole genome shotgun (WGS) entry which is preliminary data.</text>
</comment>
<gene>
    <name evidence="3" type="ORF">SIK69_22115</name>
</gene>
<protein>
    <submittedName>
        <fullName evidence="3">Potassium channel family protein</fullName>
    </submittedName>
</protein>
<keyword evidence="3" id="KW-0406">Ion transport</keyword>
<keyword evidence="3" id="KW-0407">Ion channel</keyword>
<dbReference type="RefSeq" id="WP_319787129.1">
    <property type="nucleotide sequence ID" value="NZ_JAWXRD010000040.1"/>
</dbReference>
<feature type="transmembrane region" description="Helical" evidence="1">
    <location>
        <begin position="388"/>
        <end position="404"/>
    </location>
</feature>
<reference evidence="3 4" key="1">
    <citation type="submission" date="2023-11" db="EMBL/GenBank/DDBJ databases">
        <title>Scandinavium wanjuensis sp. nov., isolated from lettuce South Korea.</title>
        <authorList>
            <person name="Park J."/>
            <person name="Park S."/>
            <person name="Oh K.K."/>
            <person name="Cho G.S."/>
            <person name="Franz C.M.A.P."/>
        </authorList>
    </citation>
    <scope>NUCLEOTIDE SEQUENCE [LARGE SCALE GENOMIC DNA]</scope>
    <source>
        <strain evidence="3 4">V105_6</strain>
    </source>
</reference>
<evidence type="ECO:0000259" key="2">
    <source>
        <dbReference type="Pfam" id="PF07885"/>
    </source>
</evidence>
<feature type="domain" description="Potassium channel" evidence="2">
    <location>
        <begin position="363"/>
        <end position="434"/>
    </location>
</feature>
<keyword evidence="1" id="KW-0472">Membrane</keyword>